<gene>
    <name evidence="2" type="ordered locus">mlr8526</name>
</gene>
<proteinExistence type="predicted"/>
<dbReference type="KEGG" id="mlo:mlr8526"/>
<name>Q982R7_RHILO</name>
<sequence>MRRPGGARHPSHHSRRGFSPMKDLHSKLSIINAFGPAVLAADNTPAAIDLQGFNAAEIELAIGVGGITFDATNKIEVKVTHSDDNASYVPVTDADMLGISGISGGIIKSLVAAHAAVETCRYGYKGGKRYLKILADFSGTHGTGTPLYASVIKSRGYNNPQPNAA</sequence>
<feature type="region of interest" description="Disordered" evidence="1">
    <location>
        <begin position="1"/>
        <end position="20"/>
    </location>
</feature>
<dbReference type="AlphaFoldDB" id="Q982R7"/>
<evidence type="ECO:0000313" key="3">
    <source>
        <dbReference type="Proteomes" id="UP000000552"/>
    </source>
</evidence>
<protein>
    <submittedName>
        <fullName evidence="2">Mlr8526 protein</fullName>
    </submittedName>
</protein>
<dbReference type="EMBL" id="BA000012">
    <property type="protein sequence ID" value="BAB54389.1"/>
    <property type="molecule type" value="Genomic_DNA"/>
</dbReference>
<dbReference type="Proteomes" id="UP000000552">
    <property type="component" value="Chromosome"/>
</dbReference>
<accession>Q982R7</accession>
<reference evidence="2 3" key="1">
    <citation type="journal article" date="2000" name="DNA Res.">
        <title>Complete genome structure of the nitrogen-fixing symbiotic bacterium Mesorhizobium loti.</title>
        <authorList>
            <person name="Kaneko T."/>
            <person name="Nakamura Y."/>
            <person name="Sato S."/>
            <person name="Asamizu E."/>
            <person name="Kato T."/>
            <person name="Sasamoto S."/>
            <person name="Watanabe A."/>
            <person name="Idesawa K."/>
            <person name="Ishikawa A."/>
            <person name="Kawashima K."/>
            <person name="Kimura T."/>
            <person name="Kishida Y."/>
            <person name="Kiyokawa C."/>
            <person name="Kohara M."/>
            <person name="Matsumoto M."/>
            <person name="Matsuno A."/>
            <person name="Mochizuki Y."/>
            <person name="Nakayama S."/>
            <person name="Nakazaki N."/>
            <person name="Shimpo S."/>
            <person name="Sugimoto M."/>
            <person name="Takeuchi C."/>
            <person name="Yamada M."/>
            <person name="Tabata S."/>
        </authorList>
    </citation>
    <scope>NUCLEOTIDE SEQUENCE [LARGE SCALE GENOMIC DNA]</scope>
    <source>
        <strain evidence="3">LMG 29417 / CECT 9101 / MAFF 303099</strain>
    </source>
</reference>
<feature type="compositionally biased region" description="Basic residues" evidence="1">
    <location>
        <begin position="1"/>
        <end position="16"/>
    </location>
</feature>
<organism evidence="2 3">
    <name type="scientific">Mesorhizobium japonicum (strain LMG 29417 / CECT 9101 / MAFF 303099)</name>
    <name type="common">Mesorhizobium loti (strain MAFF 303099)</name>
    <dbReference type="NCBI Taxonomy" id="266835"/>
    <lineage>
        <taxon>Bacteria</taxon>
        <taxon>Pseudomonadati</taxon>
        <taxon>Pseudomonadota</taxon>
        <taxon>Alphaproteobacteria</taxon>
        <taxon>Hyphomicrobiales</taxon>
        <taxon>Phyllobacteriaceae</taxon>
        <taxon>Mesorhizobium</taxon>
    </lineage>
</organism>
<dbReference type="eggNOG" id="ENOG5032FXJ">
    <property type="taxonomic scope" value="Bacteria"/>
</dbReference>
<evidence type="ECO:0000313" key="2">
    <source>
        <dbReference type="EMBL" id="BAB54389.1"/>
    </source>
</evidence>
<evidence type="ECO:0000256" key="1">
    <source>
        <dbReference type="SAM" id="MobiDB-lite"/>
    </source>
</evidence>
<dbReference type="HOGENOM" id="CLU_148545_1_0_5"/>